<reference evidence="1" key="2">
    <citation type="submission" date="2021-04" db="EMBL/GenBank/DDBJ databases">
        <title>Isolation and characterization of a novel species of the genus Sulfurimonas.</title>
        <authorList>
            <person name="Fukui M."/>
        </authorList>
    </citation>
    <scope>NUCLEOTIDE SEQUENCE</scope>
    <source>
        <strain evidence="1">H1576</strain>
    </source>
</reference>
<organism evidence="1 2">
    <name type="scientific">Sulfurimonas aquatica</name>
    <dbReference type="NCBI Taxonomy" id="2672570"/>
    <lineage>
        <taxon>Bacteria</taxon>
        <taxon>Pseudomonadati</taxon>
        <taxon>Campylobacterota</taxon>
        <taxon>Epsilonproteobacteria</taxon>
        <taxon>Campylobacterales</taxon>
        <taxon>Sulfurimonadaceae</taxon>
        <taxon>Sulfurimonas</taxon>
    </lineage>
</organism>
<sequence length="108" mass="12900">MQVNHKNVVSLLEYVDIDRFNVTCHFKCEHSNKSIVSIVPFEPCRARVELSWLEMLLHPFKSYESYHNRPITIYSDEDHESIIIKAFLKVSPHFIWNNKKKKFIYSNS</sequence>
<evidence type="ECO:0000313" key="1">
    <source>
        <dbReference type="EMBL" id="QSZ41980.1"/>
    </source>
</evidence>
<dbReference type="EMBL" id="CP046072">
    <property type="protein sequence ID" value="QSZ41980.1"/>
    <property type="molecule type" value="Genomic_DNA"/>
</dbReference>
<dbReference type="RefSeq" id="WP_207560797.1">
    <property type="nucleotide sequence ID" value="NZ_CP046072.1"/>
</dbReference>
<gene>
    <name evidence="1" type="ORF">GJV85_07615</name>
</gene>
<name>A0A975B0N7_9BACT</name>
<reference evidence="1" key="1">
    <citation type="submission" date="2019-11" db="EMBL/GenBank/DDBJ databases">
        <authorList>
            <person name="Kojima H."/>
        </authorList>
    </citation>
    <scope>NUCLEOTIDE SEQUENCE</scope>
    <source>
        <strain evidence="1">H1576</strain>
    </source>
</reference>
<dbReference type="Proteomes" id="UP000671852">
    <property type="component" value="Chromosome"/>
</dbReference>
<protein>
    <submittedName>
        <fullName evidence="1">Uncharacterized protein</fullName>
    </submittedName>
</protein>
<dbReference type="KEGG" id="saqt:GJV85_07615"/>
<accession>A0A975B0N7</accession>
<dbReference type="AlphaFoldDB" id="A0A975B0N7"/>
<keyword evidence="2" id="KW-1185">Reference proteome</keyword>
<evidence type="ECO:0000313" key="2">
    <source>
        <dbReference type="Proteomes" id="UP000671852"/>
    </source>
</evidence>
<proteinExistence type="predicted"/>